<dbReference type="InterPro" id="IPR008880">
    <property type="entry name" value="Trigger_fac_C"/>
</dbReference>
<dbReference type="Pfam" id="PF00254">
    <property type="entry name" value="FKBP_C"/>
    <property type="match status" value="1"/>
</dbReference>
<dbReference type="GO" id="GO:0005737">
    <property type="term" value="C:cytoplasm"/>
    <property type="evidence" value="ECO:0007669"/>
    <property type="project" value="UniProtKB-SubCell"/>
</dbReference>
<evidence type="ECO:0000256" key="4">
    <source>
        <dbReference type="ARBA" id="ARBA00016902"/>
    </source>
</evidence>
<keyword evidence="6 9" id="KW-0143">Chaperone</keyword>
<feature type="compositionally biased region" description="Basic and acidic residues" evidence="12">
    <location>
        <begin position="22"/>
        <end position="42"/>
    </location>
</feature>
<feature type="region of interest" description="Disordered" evidence="12">
    <location>
        <begin position="22"/>
        <end position="46"/>
    </location>
</feature>
<dbReference type="InterPro" id="IPR008881">
    <property type="entry name" value="Trigger_fac_ribosome-bd_bac"/>
</dbReference>
<dbReference type="EC" id="5.2.1.8" evidence="3 9"/>
<name>E8WW95_GRATM</name>
<keyword evidence="9" id="KW-0963">Cytoplasm</keyword>
<dbReference type="InterPro" id="IPR046357">
    <property type="entry name" value="PPIase_dom_sf"/>
</dbReference>
<comment type="subcellular location">
    <subcellularLocation>
        <location evidence="9">Cytoplasm</location>
    </subcellularLocation>
    <text evidence="9">About half TF is bound to the ribosome near the polypeptide exit tunnel while the other half is free in the cytoplasm.</text>
</comment>
<dbReference type="GO" id="GO:0051083">
    <property type="term" value="P:'de novo' cotranslational protein folding"/>
    <property type="evidence" value="ECO:0007669"/>
    <property type="project" value="TreeGrafter"/>
</dbReference>
<evidence type="ECO:0000313" key="14">
    <source>
        <dbReference type="EMBL" id="ADW68478.1"/>
    </source>
</evidence>
<evidence type="ECO:0000256" key="1">
    <source>
        <dbReference type="ARBA" id="ARBA00000971"/>
    </source>
</evidence>
<dbReference type="GO" id="GO:0015031">
    <property type="term" value="P:protein transport"/>
    <property type="evidence" value="ECO:0007669"/>
    <property type="project" value="UniProtKB-UniRule"/>
</dbReference>
<feature type="domain" description="PPIase FKBP-type" evidence="13">
    <location>
        <begin position="203"/>
        <end position="292"/>
    </location>
</feature>
<dbReference type="PANTHER" id="PTHR30560">
    <property type="entry name" value="TRIGGER FACTOR CHAPERONE AND PEPTIDYL-PROLYL CIS/TRANS ISOMERASE"/>
    <property type="match status" value="1"/>
</dbReference>
<dbReference type="STRING" id="1198114.AciX9_1420"/>
<organism evidence="15">
    <name type="scientific">Granulicella tundricola (strain ATCC BAA-1859 / DSM 23138 / MP5ACTX9)</name>
    <dbReference type="NCBI Taxonomy" id="1198114"/>
    <lineage>
        <taxon>Bacteria</taxon>
        <taxon>Pseudomonadati</taxon>
        <taxon>Acidobacteriota</taxon>
        <taxon>Terriglobia</taxon>
        <taxon>Terriglobales</taxon>
        <taxon>Acidobacteriaceae</taxon>
        <taxon>Granulicella</taxon>
    </lineage>
</organism>
<keyword evidence="5 9" id="KW-0697">Rotamase</keyword>
<dbReference type="NCBIfam" id="TIGR00115">
    <property type="entry name" value="tig"/>
    <property type="match status" value="1"/>
</dbReference>
<evidence type="ECO:0000313" key="15">
    <source>
        <dbReference type="Proteomes" id="UP000000343"/>
    </source>
</evidence>
<keyword evidence="9 11" id="KW-0131">Cell cycle</keyword>
<comment type="catalytic activity">
    <reaction evidence="1 9 10">
        <text>[protein]-peptidylproline (omega=180) = [protein]-peptidylproline (omega=0)</text>
        <dbReference type="Rhea" id="RHEA:16237"/>
        <dbReference type="Rhea" id="RHEA-COMP:10747"/>
        <dbReference type="Rhea" id="RHEA-COMP:10748"/>
        <dbReference type="ChEBI" id="CHEBI:83833"/>
        <dbReference type="ChEBI" id="CHEBI:83834"/>
        <dbReference type="EC" id="5.2.1.8"/>
    </reaction>
</comment>
<gene>
    <name evidence="9" type="primary">tig</name>
    <name evidence="14" type="ordered locus">AciX9_1420</name>
</gene>
<evidence type="ECO:0000256" key="5">
    <source>
        <dbReference type="ARBA" id="ARBA00023110"/>
    </source>
</evidence>
<dbReference type="InterPro" id="IPR005215">
    <property type="entry name" value="Trig_fac"/>
</dbReference>
<dbReference type="GO" id="GO:0003755">
    <property type="term" value="F:peptidyl-prolyl cis-trans isomerase activity"/>
    <property type="evidence" value="ECO:0007669"/>
    <property type="project" value="UniProtKB-UniRule"/>
</dbReference>
<evidence type="ECO:0000256" key="8">
    <source>
        <dbReference type="ARBA" id="ARBA00029986"/>
    </source>
</evidence>
<dbReference type="AlphaFoldDB" id="E8WW95"/>
<dbReference type="PANTHER" id="PTHR30560:SF3">
    <property type="entry name" value="TRIGGER FACTOR-LIKE PROTEIN TIG, CHLOROPLASTIC"/>
    <property type="match status" value="1"/>
</dbReference>
<dbReference type="eggNOG" id="COG0544">
    <property type="taxonomic scope" value="Bacteria"/>
</dbReference>
<dbReference type="Gene3D" id="3.30.70.1050">
    <property type="entry name" value="Trigger factor ribosome-binding domain"/>
    <property type="match status" value="1"/>
</dbReference>
<dbReference type="KEGG" id="acm:AciX9_1420"/>
<dbReference type="SUPFAM" id="SSF102735">
    <property type="entry name" value="Trigger factor ribosome-binding domain"/>
    <property type="match status" value="1"/>
</dbReference>
<dbReference type="Pfam" id="PF05697">
    <property type="entry name" value="Trigger_N"/>
    <property type="match status" value="1"/>
</dbReference>
<evidence type="ECO:0000256" key="7">
    <source>
        <dbReference type="ARBA" id="ARBA00023235"/>
    </source>
</evidence>
<dbReference type="GO" id="GO:0044183">
    <property type="term" value="F:protein folding chaperone"/>
    <property type="evidence" value="ECO:0007669"/>
    <property type="project" value="TreeGrafter"/>
</dbReference>
<keyword evidence="15" id="KW-1185">Reference proteome</keyword>
<dbReference type="HOGENOM" id="CLU_033058_3_1_0"/>
<dbReference type="PROSITE" id="PS50059">
    <property type="entry name" value="FKBP_PPIASE"/>
    <property type="match status" value="1"/>
</dbReference>
<dbReference type="InterPro" id="IPR001179">
    <property type="entry name" value="PPIase_FKBP_dom"/>
</dbReference>
<dbReference type="Gene3D" id="1.10.3120.10">
    <property type="entry name" value="Trigger factor, C-terminal domain"/>
    <property type="match status" value="1"/>
</dbReference>
<dbReference type="GO" id="GO:0043335">
    <property type="term" value="P:protein unfolding"/>
    <property type="evidence" value="ECO:0007669"/>
    <property type="project" value="TreeGrafter"/>
</dbReference>
<comment type="similarity">
    <text evidence="2 9 11">Belongs to the FKBP-type PPIase family. Tig subfamily.</text>
</comment>
<dbReference type="Gene3D" id="3.10.50.40">
    <property type="match status" value="1"/>
</dbReference>
<protein>
    <recommendedName>
        <fullName evidence="4 9">Trigger factor</fullName>
        <shortName evidence="9">TF</shortName>
        <ecNumber evidence="3 9">5.2.1.8</ecNumber>
    </recommendedName>
    <alternativeName>
        <fullName evidence="8 9">PPIase</fullName>
    </alternativeName>
</protein>
<dbReference type="RefSeq" id="WP_013579800.1">
    <property type="nucleotide sequence ID" value="NC_015064.1"/>
</dbReference>
<keyword evidence="7 9" id="KW-0413">Isomerase</keyword>
<evidence type="ECO:0000256" key="9">
    <source>
        <dbReference type="HAMAP-Rule" id="MF_00303"/>
    </source>
</evidence>
<dbReference type="SUPFAM" id="SSF109998">
    <property type="entry name" value="Triger factor/SurA peptide-binding domain-like"/>
    <property type="match status" value="1"/>
</dbReference>
<comment type="function">
    <text evidence="9">Involved in protein export. Acts as a chaperone by maintaining the newly synthesized protein in an open conformation. Functions as a peptidyl-prolyl cis-trans isomerase.</text>
</comment>
<dbReference type="EMBL" id="CP002480">
    <property type="protein sequence ID" value="ADW68478.1"/>
    <property type="molecule type" value="Genomic_DNA"/>
</dbReference>
<evidence type="ECO:0000256" key="6">
    <source>
        <dbReference type="ARBA" id="ARBA00023186"/>
    </source>
</evidence>
<evidence type="ECO:0000256" key="10">
    <source>
        <dbReference type="PROSITE-ProRule" id="PRU00277"/>
    </source>
</evidence>
<dbReference type="PIRSF" id="PIRSF003095">
    <property type="entry name" value="Trigger_factor"/>
    <property type="match status" value="1"/>
</dbReference>
<dbReference type="Proteomes" id="UP000000343">
    <property type="component" value="Chromosome"/>
</dbReference>
<dbReference type="SUPFAM" id="SSF54534">
    <property type="entry name" value="FKBP-like"/>
    <property type="match status" value="1"/>
</dbReference>
<dbReference type="PaxDb" id="1198114-AciX9_1420"/>
<evidence type="ECO:0000256" key="3">
    <source>
        <dbReference type="ARBA" id="ARBA00013194"/>
    </source>
</evidence>
<accession>E8WW95</accession>
<dbReference type="GO" id="GO:0043022">
    <property type="term" value="F:ribosome binding"/>
    <property type="evidence" value="ECO:0007669"/>
    <property type="project" value="TreeGrafter"/>
</dbReference>
<evidence type="ECO:0000256" key="2">
    <source>
        <dbReference type="ARBA" id="ARBA00005464"/>
    </source>
</evidence>
<dbReference type="OrthoDB" id="9767721at2"/>
<dbReference type="HAMAP" id="MF_00303">
    <property type="entry name" value="Trigger_factor_Tig"/>
    <property type="match status" value="1"/>
</dbReference>
<dbReference type="GO" id="GO:0051301">
    <property type="term" value="P:cell division"/>
    <property type="evidence" value="ECO:0007669"/>
    <property type="project" value="UniProtKB-KW"/>
</dbReference>
<evidence type="ECO:0000256" key="11">
    <source>
        <dbReference type="RuleBase" id="RU003914"/>
    </source>
</evidence>
<sequence>MTETEITTATQPVEETNALAETHEHTHDHSHEGHNHEGHVHEQQPTMNPELMREINVEVDADTVSKSFRTVVKKYQKLARIPGFRVGKVPESVIKSRFAKEVRQEVLDELVSERFRLAIVEQKLNPISQPQLTNLMLVDGQPLQFKAAFEVSPEIDIAGYDAVAVEKPSSELTDAEYKAELDRVLDSHGTVETIDEDRTLVDGDWAEIEFKGQIQDVAQTVGEEGAANSEETEEITGEDVLIEIGGSNTLPAFSDALRGQKIGQEMTFEVTYPADFGEPRLAGQTVKYDVTLKTIKKKTFPERDEEFAKQLGDYETWDEFETKLREHAADRKKVAVENQAKDKMLSEMIEKFSFPVPESFVQQQIDARLDRGLRALAQQGMTAEDMRKLDFGRLRAAQRDQAVAEVKASLILDRMAEAEGVQVEDEELEREIMMASLQAREPMETIRQRMVEDGSLERMREQMRREKTGAVVYEKLAK</sequence>
<proteinExistence type="inferred from homology"/>
<evidence type="ECO:0000256" key="12">
    <source>
        <dbReference type="SAM" id="MobiDB-lite"/>
    </source>
</evidence>
<dbReference type="InterPro" id="IPR036611">
    <property type="entry name" value="Trigger_fac_ribosome-bd_sf"/>
</dbReference>
<evidence type="ECO:0000259" key="13">
    <source>
        <dbReference type="PROSITE" id="PS50059"/>
    </source>
</evidence>
<comment type="domain">
    <text evidence="9">Consists of 3 domains; the N-terminus binds the ribosome, the middle domain has PPIase activity, while the C-terminus has intrinsic chaperone activity on its own.</text>
</comment>
<dbReference type="InterPro" id="IPR027304">
    <property type="entry name" value="Trigger_fact/SurA_dom_sf"/>
</dbReference>
<keyword evidence="9 11" id="KW-0132">Cell division</keyword>
<dbReference type="InterPro" id="IPR037041">
    <property type="entry name" value="Trigger_fac_C_sf"/>
</dbReference>
<reference evidence="15" key="1">
    <citation type="submission" date="2011-01" db="EMBL/GenBank/DDBJ databases">
        <title>Complete sequence of chromosome of Acidobacterium sp. MP5ACTX9.</title>
        <authorList>
            <consortium name="US DOE Joint Genome Institute"/>
            <person name="Lucas S."/>
            <person name="Copeland A."/>
            <person name="Lapidus A."/>
            <person name="Cheng J.-F."/>
            <person name="Goodwin L."/>
            <person name="Pitluck S."/>
            <person name="Teshima H."/>
            <person name="Detter J.C."/>
            <person name="Han C."/>
            <person name="Tapia R."/>
            <person name="Land M."/>
            <person name="Hauser L."/>
            <person name="Kyrpides N."/>
            <person name="Ivanova N."/>
            <person name="Ovchinnikova G."/>
            <person name="Pagani I."/>
            <person name="Rawat S.R."/>
            <person name="Mannisto M."/>
            <person name="Haggblom M.M."/>
            <person name="Woyke T."/>
        </authorList>
    </citation>
    <scope>NUCLEOTIDE SEQUENCE [LARGE SCALE GENOMIC DNA]</scope>
    <source>
        <strain evidence="15">MP5ACTX9</strain>
    </source>
</reference>
<dbReference type="Pfam" id="PF05698">
    <property type="entry name" value="Trigger_C"/>
    <property type="match status" value="1"/>
</dbReference>